<dbReference type="InterPro" id="IPR011004">
    <property type="entry name" value="Trimer_LpxA-like_sf"/>
</dbReference>
<dbReference type="RefSeq" id="WP_274944160.1">
    <property type="nucleotide sequence ID" value="NZ_JANWOI010000003.1"/>
</dbReference>
<sequence length="170" mass="17922">MPTYPFRGLYPTLGDGVFIAPGARVIGDVVVGARSSVWFNCVLRGDVNEIRIGAGTNIQDGSIVHVSRKTHGTFIGDDVLIGHACIIHGCELQDGAFIGMGATVMDGCVVETDAMLAAGSLLTPGKRIPARQMWAGRPARFVRDLSADEVAGHRKASAHYAELAAEYVGA</sequence>
<comment type="caution">
    <text evidence="1">The sequence shown here is derived from an EMBL/GenBank/DDBJ whole genome shotgun (WGS) entry which is preliminary data.</text>
</comment>
<dbReference type="InterPro" id="IPR050484">
    <property type="entry name" value="Transf_Hexapept/Carb_Anhydrase"/>
</dbReference>
<dbReference type="SUPFAM" id="SSF51161">
    <property type="entry name" value="Trimeric LpxA-like enzymes"/>
    <property type="match status" value="1"/>
</dbReference>
<dbReference type="InterPro" id="IPR047324">
    <property type="entry name" value="LbH_gamma_CA-like"/>
</dbReference>
<reference evidence="1" key="1">
    <citation type="submission" date="2022-08" db="EMBL/GenBank/DDBJ databases">
        <authorList>
            <person name="Vandamme P."/>
            <person name="Hettiarachchi A."/>
            <person name="Peeters C."/>
            <person name="Cnockaert M."/>
            <person name="Carlier A."/>
        </authorList>
    </citation>
    <scope>NUCLEOTIDE SEQUENCE</scope>
    <source>
        <strain evidence="1">LMG 31809</strain>
    </source>
</reference>
<reference evidence="1" key="2">
    <citation type="journal article" date="2023" name="Syst. Appl. Microbiol.">
        <title>Govania unica gen. nov., sp. nov., a rare biosphere bacterium that represents a novel family in the class Alphaproteobacteria.</title>
        <authorList>
            <person name="Vandamme P."/>
            <person name="Peeters C."/>
            <person name="Hettiarachchi A."/>
            <person name="Cnockaert M."/>
            <person name="Carlier A."/>
        </authorList>
    </citation>
    <scope>NUCLEOTIDE SEQUENCE</scope>
    <source>
        <strain evidence="1">LMG 31809</strain>
    </source>
</reference>
<accession>A0A9X3Z7D2</accession>
<dbReference type="Pfam" id="PF00132">
    <property type="entry name" value="Hexapep"/>
    <property type="match status" value="1"/>
</dbReference>
<name>A0A9X3Z7D2_9PROT</name>
<evidence type="ECO:0000313" key="2">
    <source>
        <dbReference type="Proteomes" id="UP001141619"/>
    </source>
</evidence>
<keyword evidence="2" id="KW-1185">Reference proteome</keyword>
<dbReference type="PANTHER" id="PTHR13061">
    <property type="entry name" value="DYNACTIN SUBUNIT P25"/>
    <property type="match status" value="1"/>
</dbReference>
<gene>
    <name evidence="1" type="ORF">NYP16_09150</name>
</gene>
<dbReference type="AlphaFoldDB" id="A0A9X3Z7D2"/>
<dbReference type="InterPro" id="IPR001451">
    <property type="entry name" value="Hexapep"/>
</dbReference>
<dbReference type="Gene3D" id="2.160.10.10">
    <property type="entry name" value="Hexapeptide repeat proteins"/>
    <property type="match status" value="1"/>
</dbReference>
<protein>
    <submittedName>
        <fullName evidence="1">Gamma carbonic anhydrase family protein</fullName>
    </submittedName>
</protein>
<dbReference type="PANTHER" id="PTHR13061:SF29">
    <property type="entry name" value="GAMMA CARBONIC ANHYDRASE-LIKE 1, MITOCHONDRIAL-RELATED"/>
    <property type="match status" value="1"/>
</dbReference>
<evidence type="ECO:0000313" key="1">
    <source>
        <dbReference type="EMBL" id="MDA5194115.1"/>
    </source>
</evidence>
<dbReference type="CDD" id="cd04645">
    <property type="entry name" value="LbH_gamma_CA_like"/>
    <property type="match status" value="1"/>
</dbReference>
<proteinExistence type="predicted"/>
<dbReference type="EMBL" id="JANWOI010000003">
    <property type="protein sequence ID" value="MDA5194115.1"/>
    <property type="molecule type" value="Genomic_DNA"/>
</dbReference>
<organism evidence="1 2">
    <name type="scientific">Govanella unica</name>
    <dbReference type="NCBI Taxonomy" id="2975056"/>
    <lineage>
        <taxon>Bacteria</taxon>
        <taxon>Pseudomonadati</taxon>
        <taxon>Pseudomonadota</taxon>
        <taxon>Alphaproteobacteria</taxon>
        <taxon>Emcibacterales</taxon>
        <taxon>Govanellaceae</taxon>
        <taxon>Govanella</taxon>
    </lineage>
</organism>
<dbReference type="Proteomes" id="UP001141619">
    <property type="component" value="Unassembled WGS sequence"/>
</dbReference>